<organism evidence="2 3">
    <name type="scientific">Limulus polyphemus</name>
    <name type="common">Atlantic horseshoe crab</name>
    <dbReference type="NCBI Taxonomy" id="6850"/>
    <lineage>
        <taxon>Eukaryota</taxon>
        <taxon>Metazoa</taxon>
        <taxon>Ecdysozoa</taxon>
        <taxon>Arthropoda</taxon>
        <taxon>Chelicerata</taxon>
        <taxon>Merostomata</taxon>
        <taxon>Xiphosura</taxon>
        <taxon>Limulidae</taxon>
        <taxon>Limulus</taxon>
    </lineage>
</organism>
<dbReference type="RefSeq" id="XP_013788700.2">
    <property type="nucleotide sequence ID" value="XM_013933246.2"/>
</dbReference>
<evidence type="ECO:0000313" key="2">
    <source>
        <dbReference type="Proteomes" id="UP000694941"/>
    </source>
</evidence>
<dbReference type="GeneID" id="106472591"/>
<proteinExistence type="predicted"/>
<feature type="compositionally biased region" description="Polar residues" evidence="1">
    <location>
        <begin position="1"/>
        <end position="15"/>
    </location>
</feature>
<accession>A0ABM1BU51</accession>
<gene>
    <name evidence="3" type="primary">LOC106472591</name>
</gene>
<sequence length="302" mass="34820">MTGSQRKTGTSSGFSQEAPPIGSNGNPRRKENNSQLLAGRLNHFQRDYYTGDRGFSEISRFSDLQGSRMGREHSRPDYDDFDIFCHSPTMMSPELSARDKNKRKMWRRSKDKFELKTGDTFQSLSHLSSYRYSETTLDQGIKRAQQSSLGQEQRKHKDETRRPPRRSLSTAAVDEHQGGSAVQDIRDCFIIPTHLMSRFMPFYCESNLSLSSQALSMMKVTDPKICIIFDFGENASFGSQDLPSPTTTLELPPKDWLMVQLCRQRKQLSWIRESSTATEGMLLMNVERHSKLMYRFYYAFLK</sequence>
<name>A0ABM1BU51_LIMPO</name>
<keyword evidence="2" id="KW-1185">Reference proteome</keyword>
<feature type="region of interest" description="Disordered" evidence="1">
    <location>
        <begin position="143"/>
        <end position="176"/>
    </location>
</feature>
<evidence type="ECO:0000256" key="1">
    <source>
        <dbReference type="SAM" id="MobiDB-lite"/>
    </source>
</evidence>
<reference evidence="3" key="1">
    <citation type="submission" date="2025-08" db="UniProtKB">
        <authorList>
            <consortium name="RefSeq"/>
        </authorList>
    </citation>
    <scope>IDENTIFICATION</scope>
    <source>
        <tissue evidence="3">Muscle</tissue>
    </source>
</reference>
<protein>
    <submittedName>
        <fullName evidence="3">Uncharacterized protein LOC106472591</fullName>
    </submittedName>
</protein>
<feature type="region of interest" description="Disordered" evidence="1">
    <location>
        <begin position="1"/>
        <end position="38"/>
    </location>
</feature>
<feature type="compositionally biased region" description="Basic and acidic residues" evidence="1">
    <location>
        <begin position="152"/>
        <end position="162"/>
    </location>
</feature>
<evidence type="ECO:0000313" key="3">
    <source>
        <dbReference type="RefSeq" id="XP_013788700.2"/>
    </source>
</evidence>
<dbReference type="Proteomes" id="UP000694941">
    <property type="component" value="Unplaced"/>
</dbReference>